<keyword evidence="4 7" id="KW-1133">Transmembrane helix</keyword>
<keyword evidence="3 7" id="KW-0812">Transmembrane</keyword>
<organism evidence="8 9">
    <name type="scientific">Legionella drozanskii LLAP-1</name>
    <dbReference type="NCBI Taxonomy" id="1212489"/>
    <lineage>
        <taxon>Bacteria</taxon>
        <taxon>Pseudomonadati</taxon>
        <taxon>Pseudomonadota</taxon>
        <taxon>Gammaproteobacteria</taxon>
        <taxon>Legionellales</taxon>
        <taxon>Legionellaceae</taxon>
        <taxon>Legionella</taxon>
    </lineage>
</organism>
<keyword evidence="9" id="KW-1185">Reference proteome</keyword>
<dbReference type="OrthoDB" id="7061211at2"/>
<dbReference type="AlphaFoldDB" id="A0A0W0SVS3"/>
<evidence type="ECO:0000313" key="9">
    <source>
        <dbReference type="Proteomes" id="UP000054736"/>
    </source>
</evidence>
<keyword evidence="1 7" id="KW-1003">Cell membrane</keyword>
<evidence type="ECO:0000313" key="8">
    <source>
        <dbReference type="EMBL" id="KTC87440.1"/>
    </source>
</evidence>
<sequence length="90" mass="10405">MRSLILVLILALVGLQYKLWLGDGGIFQWIDLEKKLSAQESENDKLEVRNRAIEADIVELQSGDQALEEQARYELGMVKTDEIYYQFVDK</sequence>
<evidence type="ECO:0000256" key="5">
    <source>
        <dbReference type="ARBA" id="ARBA00023136"/>
    </source>
</evidence>
<keyword evidence="7" id="KW-0175">Coiled coil</keyword>
<dbReference type="GO" id="GO:0043093">
    <property type="term" value="P:FtsZ-dependent cytokinesis"/>
    <property type="evidence" value="ECO:0007669"/>
    <property type="project" value="UniProtKB-UniRule"/>
</dbReference>
<dbReference type="HAMAP" id="MF_00599">
    <property type="entry name" value="FtsB"/>
    <property type="match status" value="1"/>
</dbReference>
<reference evidence="8 9" key="1">
    <citation type="submission" date="2015-11" db="EMBL/GenBank/DDBJ databases">
        <title>Genomic analysis of 38 Legionella species identifies large and diverse effector repertoires.</title>
        <authorList>
            <person name="Burstein D."/>
            <person name="Amaro F."/>
            <person name="Zusman T."/>
            <person name="Lifshitz Z."/>
            <person name="Cohen O."/>
            <person name="Gilbert J.A."/>
            <person name="Pupko T."/>
            <person name="Shuman H.A."/>
            <person name="Segal G."/>
        </authorList>
    </citation>
    <scope>NUCLEOTIDE SEQUENCE [LARGE SCALE GENOMIC DNA]</scope>
    <source>
        <strain evidence="8 9">ATCC 700990</strain>
    </source>
</reference>
<evidence type="ECO:0000256" key="2">
    <source>
        <dbReference type="ARBA" id="ARBA00022618"/>
    </source>
</evidence>
<dbReference type="PANTHER" id="PTHR37485:SF1">
    <property type="entry name" value="CELL DIVISION PROTEIN FTSB"/>
    <property type="match status" value="1"/>
</dbReference>
<evidence type="ECO:0000256" key="1">
    <source>
        <dbReference type="ARBA" id="ARBA00022475"/>
    </source>
</evidence>
<dbReference type="EMBL" id="LNXY01000020">
    <property type="protein sequence ID" value="KTC87440.1"/>
    <property type="molecule type" value="Genomic_DNA"/>
</dbReference>
<name>A0A0W0SVS3_9GAMM</name>
<proteinExistence type="inferred from homology"/>
<feature type="topological domain" description="Periplasmic" evidence="7">
    <location>
        <begin position="22"/>
        <end position="90"/>
    </location>
</feature>
<dbReference type="STRING" id="1212489.Ldro_1059"/>
<feature type="topological domain" description="Cytoplasmic" evidence="7">
    <location>
        <begin position="1"/>
        <end position="3"/>
    </location>
</feature>
<keyword evidence="2 7" id="KW-0132">Cell division</keyword>
<dbReference type="RefSeq" id="WP_058495378.1">
    <property type="nucleotide sequence ID" value="NZ_CAAAIU010000007.1"/>
</dbReference>
<comment type="subunit">
    <text evidence="7">Part of a complex composed of FtsB, FtsL and FtsQ.</text>
</comment>
<dbReference type="PATRIC" id="fig|1212489.4.peg.1116"/>
<protein>
    <recommendedName>
        <fullName evidence="7">Cell division protein FtsB</fullName>
    </recommendedName>
</protein>
<keyword evidence="7" id="KW-0997">Cell inner membrane</keyword>
<gene>
    <name evidence="7" type="primary">ftsB</name>
    <name evidence="8" type="ORF">Ldro_1059</name>
</gene>
<comment type="caution">
    <text evidence="8">The sequence shown here is derived from an EMBL/GenBank/DDBJ whole genome shotgun (WGS) entry which is preliminary data.</text>
</comment>
<comment type="similarity">
    <text evidence="7">Belongs to the FtsB family.</text>
</comment>
<evidence type="ECO:0000256" key="6">
    <source>
        <dbReference type="ARBA" id="ARBA00023306"/>
    </source>
</evidence>
<evidence type="ECO:0000256" key="4">
    <source>
        <dbReference type="ARBA" id="ARBA00022989"/>
    </source>
</evidence>
<dbReference type="PANTHER" id="PTHR37485">
    <property type="entry name" value="CELL DIVISION PROTEIN FTSB"/>
    <property type="match status" value="1"/>
</dbReference>
<dbReference type="NCBIfam" id="NF002058">
    <property type="entry name" value="PRK00888.1"/>
    <property type="match status" value="1"/>
</dbReference>
<keyword evidence="6 7" id="KW-0131">Cell cycle</keyword>
<accession>A0A0W0SVS3</accession>
<comment type="function">
    <text evidence="7">Essential cell division protein. May link together the upstream cell division proteins, which are predominantly cytoplasmic, with the downstream cell division proteins, which are predominantly periplasmic.</text>
</comment>
<dbReference type="InterPro" id="IPR023081">
    <property type="entry name" value="Cell_div_FtsB"/>
</dbReference>
<dbReference type="GO" id="GO:0005886">
    <property type="term" value="C:plasma membrane"/>
    <property type="evidence" value="ECO:0007669"/>
    <property type="project" value="UniProtKB-SubCell"/>
</dbReference>
<dbReference type="GO" id="GO:0030428">
    <property type="term" value="C:cell septum"/>
    <property type="evidence" value="ECO:0007669"/>
    <property type="project" value="TreeGrafter"/>
</dbReference>
<keyword evidence="5 7" id="KW-0472">Membrane</keyword>
<evidence type="ECO:0000256" key="3">
    <source>
        <dbReference type="ARBA" id="ARBA00022692"/>
    </source>
</evidence>
<dbReference type="InterPro" id="IPR007060">
    <property type="entry name" value="FtsL/DivIC"/>
</dbReference>
<feature type="coiled-coil region" evidence="7">
    <location>
        <begin position="29"/>
        <end position="63"/>
    </location>
</feature>
<dbReference type="Proteomes" id="UP000054736">
    <property type="component" value="Unassembled WGS sequence"/>
</dbReference>
<evidence type="ECO:0000256" key="7">
    <source>
        <dbReference type="HAMAP-Rule" id="MF_00599"/>
    </source>
</evidence>
<comment type="subcellular location">
    <subcellularLocation>
        <location evidence="7">Cell inner membrane</location>
        <topology evidence="7">Single-pass type II membrane protein</topology>
    </subcellularLocation>
    <text evidence="7">Localizes to the division septum.</text>
</comment>
<dbReference type="GO" id="GO:0032153">
    <property type="term" value="C:cell division site"/>
    <property type="evidence" value="ECO:0007669"/>
    <property type="project" value="UniProtKB-UniRule"/>
</dbReference>
<dbReference type="Pfam" id="PF04977">
    <property type="entry name" value="DivIC"/>
    <property type="match status" value="1"/>
</dbReference>